<sequence>MCMRSMEIEKYQEIGHFILIKNLPNNVNICINNVPYFSPIYMQYTSCAECREIGIICKNGFFIFTCTHIFTVHGYCKQEDLRI</sequence>
<keyword evidence="2" id="KW-1185">Reference proteome</keyword>
<accession>A0A0V1AW89</accession>
<gene>
    <name evidence="1" type="ORF">T01_15164</name>
</gene>
<dbReference type="EMBL" id="JYDH01000184">
    <property type="protein sequence ID" value="KRY28990.1"/>
    <property type="molecule type" value="Genomic_DNA"/>
</dbReference>
<dbReference type="Proteomes" id="UP000054776">
    <property type="component" value="Unassembled WGS sequence"/>
</dbReference>
<comment type="caution">
    <text evidence="1">The sequence shown here is derived from an EMBL/GenBank/DDBJ whole genome shotgun (WGS) entry which is preliminary data.</text>
</comment>
<dbReference type="InParanoid" id="A0A0V1AW89"/>
<organism evidence="1 2">
    <name type="scientific">Trichinella spiralis</name>
    <name type="common">Trichina worm</name>
    <dbReference type="NCBI Taxonomy" id="6334"/>
    <lineage>
        <taxon>Eukaryota</taxon>
        <taxon>Metazoa</taxon>
        <taxon>Ecdysozoa</taxon>
        <taxon>Nematoda</taxon>
        <taxon>Enoplea</taxon>
        <taxon>Dorylaimia</taxon>
        <taxon>Trichinellida</taxon>
        <taxon>Trichinellidae</taxon>
        <taxon>Trichinella</taxon>
    </lineage>
</organism>
<protein>
    <submittedName>
        <fullName evidence="1">Uncharacterized protein</fullName>
    </submittedName>
</protein>
<reference evidence="1 2" key="1">
    <citation type="submission" date="2015-01" db="EMBL/GenBank/DDBJ databases">
        <title>Evolution of Trichinella species and genotypes.</title>
        <authorList>
            <person name="Korhonen P.K."/>
            <person name="Edoardo P."/>
            <person name="Giuseppe L.R."/>
            <person name="Gasser R.B."/>
        </authorList>
    </citation>
    <scope>NUCLEOTIDE SEQUENCE [LARGE SCALE GENOMIC DNA]</scope>
    <source>
        <strain evidence="1">ISS3</strain>
    </source>
</reference>
<dbReference type="OrthoDB" id="10463552at2759"/>
<evidence type="ECO:0000313" key="2">
    <source>
        <dbReference type="Proteomes" id="UP000054776"/>
    </source>
</evidence>
<dbReference type="AlphaFoldDB" id="A0A0V1AW89"/>
<evidence type="ECO:0000313" key="1">
    <source>
        <dbReference type="EMBL" id="KRY28990.1"/>
    </source>
</evidence>
<proteinExistence type="predicted"/>
<name>A0A0V1AW89_TRISP</name>